<evidence type="ECO:0000313" key="1">
    <source>
        <dbReference type="EMBL" id="ANK06609.1"/>
    </source>
</evidence>
<dbReference type="EMBL" id="CP015085">
    <property type="protein sequence ID" value="ANK06609.1"/>
    <property type="molecule type" value="Genomic_DNA"/>
</dbReference>
<dbReference type="AlphaFoldDB" id="A0A192CM81"/>
<name>A0A192CM81_ECO25</name>
<gene>
    <name evidence="1" type="ORF">WLH_05348</name>
</gene>
<protein>
    <submittedName>
        <fullName evidence="1">Uncharacterized protein</fullName>
    </submittedName>
</protein>
<evidence type="ECO:0000313" key="2">
    <source>
        <dbReference type="Proteomes" id="UP000183316"/>
    </source>
</evidence>
<organism evidence="1 2">
    <name type="scientific">Escherichia coli O25b:H4</name>
    <dbReference type="NCBI Taxonomy" id="941280"/>
    <lineage>
        <taxon>Bacteria</taxon>
        <taxon>Pseudomonadati</taxon>
        <taxon>Pseudomonadota</taxon>
        <taxon>Gammaproteobacteria</taxon>
        <taxon>Enterobacterales</taxon>
        <taxon>Enterobacteriaceae</taxon>
        <taxon>Escherichia</taxon>
    </lineage>
</organism>
<reference evidence="1 2" key="1">
    <citation type="submission" date="2016-03" db="EMBL/GenBank/DDBJ databases">
        <title>Genome Sequence and Comparative Pathogenic Determinants of Uropathogenic Escherichia coli O25b:H4, a Clinical Isolate from Saudi Arabia.</title>
        <authorList>
            <person name="Alyamani E.A.J."/>
            <person name="Khiyami M.A."/>
            <person name="Booq R.Y."/>
            <person name="Bahwerth F.S."/>
            <person name="Vaisvil B."/>
            <person name="Schmitt D.P."/>
            <person name="Kapatral V."/>
        </authorList>
    </citation>
    <scope>NUCLEOTIDE SEQUENCE [LARGE SCALE GENOMIC DNA]</scope>
    <source>
        <strain evidence="1 2">O25b:H4</strain>
    </source>
</reference>
<sequence>MPIIRTHCGLLLYFRSVLITNINLQNEAHSLKWLSSIRYI</sequence>
<proteinExistence type="predicted"/>
<accession>A0A192CM81</accession>
<dbReference type="Proteomes" id="UP000183316">
    <property type="component" value="Chromosome"/>
</dbReference>